<dbReference type="PANTHER" id="PTHR30146:SF2">
    <property type="entry name" value="HTH-TYPE TRANSCRIPTIONAL REGULATOR GNTR"/>
    <property type="match status" value="1"/>
</dbReference>
<evidence type="ECO:0000259" key="4">
    <source>
        <dbReference type="PROSITE" id="PS50932"/>
    </source>
</evidence>
<dbReference type="PROSITE" id="PS50932">
    <property type="entry name" value="HTH_LACI_2"/>
    <property type="match status" value="1"/>
</dbReference>
<dbReference type="OrthoDB" id="8770688at2"/>
<evidence type="ECO:0000256" key="3">
    <source>
        <dbReference type="ARBA" id="ARBA00023163"/>
    </source>
</evidence>
<accession>A0A398C964</accession>
<organism evidence="5 6">
    <name type="scientific">Simplicispira hankyongi</name>
    <dbReference type="NCBI Taxonomy" id="2315688"/>
    <lineage>
        <taxon>Bacteria</taxon>
        <taxon>Pseudomonadati</taxon>
        <taxon>Pseudomonadota</taxon>
        <taxon>Betaproteobacteria</taxon>
        <taxon>Burkholderiales</taxon>
        <taxon>Comamonadaceae</taxon>
        <taxon>Simplicispira</taxon>
    </lineage>
</organism>
<feature type="domain" description="HTH lacI-type" evidence="4">
    <location>
        <begin position="84"/>
        <end position="138"/>
    </location>
</feature>
<evidence type="ECO:0000313" key="6">
    <source>
        <dbReference type="Proteomes" id="UP000266302"/>
    </source>
</evidence>
<dbReference type="SUPFAM" id="SSF47413">
    <property type="entry name" value="lambda repressor-like DNA-binding domains"/>
    <property type="match status" value="1"/>
</dbReference>
<dbReference type="AlphaFoldDB" id="A0A398C964"/>
<keyword evidence="6" id="KW-1185">Reference proteome</keyword>
<keyword evidence="3" id="KW-0804">Transcription</keyword>
<dbReference type="Gene3D" id="1.10.260.40">
    <property type="entry name" value="lambda repressor-like DNA-binding domains"/>
    <property type="match status" value="1"/>
</dbReference>
<sequence length="411" mass="44370">MTTKEPSKRRTDIGQRYPKRVLKSPLQSLGVGPAESAQGTLFQGFHVLPQLPDSAILNVLLPGPFSGKPLSTALPRRPRASGRTTLADVARAASVSPITASRALRGERAVAPDLVERVRQAAQTLGYVPDPAARALASQRSTLVPVLVPLLSNALFVDVLEAVHRGLAPHGYQILIGVTHYDPQEEEKLLTSYLAMRPAGLLLTGFDRTDEARQRLAASGVPCVHLMETTRAPDVYCVGFSQQDAGERMVQHLLDRGHRRIAFAAAQLDPRTLQRAEGYRRCLRAAGCYDAGLELLSSEASSVRLGGELLAQLLDKHPDIDAIFFCNDDLAQGALLAAPRLGIRVPDQVAVAGFNDLAGSAEMLPSLTTVRTPRQAIGEESARMLLALMRGETPARNCMDLGFELTVREST</sequence>
<protein>
    <submittedName>
        <fullName evidence="5">LacI family DNA-binding transcriptional regulator</fullName>
    </submittedName>
</protein>
<keyword evidence="2 5" id="KW-0238">DNA-binding</keyword>
<dbReference type="PROSITE" id="PS00356">
    <property type="entry name" value="HTH_LACI_1"/>
    <property type="match status" value="1"/>
</dbReference>
<dbReference type="PANTHER" id="PTHR30146">
    <property type="entry name" value="LACI-RELATED TRANSCRIPTIONAL REPRESSOR"/>
    <property type="match status" value="1"/>
</dbReference>
<gene>
    <name evidence="5" type="ORF">D3F03_04495</name>
</gene>
<dbReference type="Gene3D" id="3.40.50.2300">
    <property type="match status" value="2"/>
</dbReference>
<dbReference type="GO" id="GO:0003700">
    <property type="term" value="F:DNA-binding transcription factor activity"/>
    <property type="evidence" value="ECO:0007669"/>
    <property type="project" value="TreeGrafter"/>
</dbReference>
<comment type="caution">
    <text evidence="5">The sequence shown here is derived from an EMBL/GenBank/DDBJ whole genome shotgun (WGS) entry which is preliminary data.</text>
</comment>
<keyword evidence="1" id="KW-0805">Transcription regulation</keyword>
<dbReference type="EMBL" id="QXJC01000001">
    <property type="protein sequence ID" value="RID99665.1"/>
    <property type="molecule type" value="Genomic_DNA"/>
</dbReference>
<dbReference type="SUPFAM" id="SSF53822">
    <property type="entry name" value="Periplasmic binding protein-like I"/>
    <property type="match status" value="1"/>
</dbReference>
<dbReference type="GO" id="GO:0000976">
    <property type="term" value="F:transcription cis-regulatory region binding"/>
    <property type="evidence" value="ECO:0007669"/>
    <property type="project" value="TreeGrafter"/>
</dbReference>
<dbReference type="InterPro" id="IPR000843">
    <property type="entry name" value="HTH_LacI"/>
</dbReference>
<dbReference type="CDD" id="cd01392">
    <property type="entry name" value="HTH_LacI"/>
    <property type="match status" value="1"/>
</dbReference>
<evidence type="ECO:0000313" key="5">
    <source>
        <dbReference type="EMBL" id="RID99665.1"/>
    </source>
</evidence>
<dbReference type="InterPro" id="IPR010982">
    <property type="entry name" value="Lambda_DNA-bd_dom_sf"/>
</dbReference>
<dbReference type="Pfam" id="PF00356">
    <property type="entry name" value="LacI"/>
    <property type="match status" value="1"/>
</dbReference>
<dbReference type="SMART" id="SM00354">
    <property type="entry name" value="HTH_LACI"/>
    <property type="match status" value="1"/>
</dbReference>
<evidence type="ECO:0000256" key="1">
    <source>
        <dbReference type="ARBA" id="ARBA00023015"/>
    </source>
</evidence>
<evidence type="ECO:0000256" key="2">
    <source>
        <dbReference type="ARBA" id="ARBA00023125"/>
    </source>
</evidence>
<dbReference type="Pfam" id="PF13377">
    <property type="entry name" value="Peripla_BP_3"/>
    <property type="match status" value="1"/>
</dbReference>
<proteinExistence type="predicted"/>
<dbReference type="InterPro" id="IPR046335">
    <property type="entry name" value="LacI/GalR-like_sensor"/>
</dbReference>
<dbReference type="CDD" id="cd01575">
    <property type="entry name" value="PBP1_GntR"/>
    <property type="match status" value="1"/>
</dbReference>
<name>A0A398C964_9BURK</name>
<reference evidence="5 6" key="1">
    <citation type="submission" date="2018-09" db="EMBL/GenBank/DDBJ databases">
        <title>Draft genome of Simplicispira sp. NY-02.</title>
        <authorList>
            <person name="Im W.T."/>
        </authorList>
    </citation>
    <scope>NUCLEOTIDE SEQUENCE [LARGE SCALE GENOMIC DNA]</scope>
    <source>
        <strain evidence="5 6">NY-02</strain>
    </source>
</reference>
<dbReference type="Proteomes" id="UP000266302">
    <property type="component" value="Unassembled WGS sequence"/>
</dbReference>
<dbReference type="InterPro" id="IPR028082">
    <property type="entry name" value="Peripla_BP_I"/>
</dbReference>